<keyword evidence="1" id="KW-0812">Transmembrane</keyword>
<dbReference type="PANTHER" id="PTHR48154:SF1">
    <property type="entry name" value="PROTEIN, PUTATIVE-RELATED"/>
    <property type="match status" value="1"/>
</dbReference>
<evidence type="ECO:0000259" key="2">
    <source>
        <dbReference type="Pfam" id="PF24924"/>
    </source>
</evidence>
<reference evidence="4" key="2">
    <citation type="submission" date="2018-02" db="UniProtKB">
        <authorList>
            <consortium name="EnsemblPlants"/>
        </authorList>
    </citation>
    <scope>IDENTIFICATION</scope>
    <source>
        <strain evidence="4">Williams 82</strain>
    </source>
</reference>
<gene>
    <name evidence="3" type="ORF">GLYMA_10G139900</name>
</gene>
<dbReference type="Proteomes" id="UP000008827">
    <property type="component" value="Chromosome 10"/>
</dbReference>
<reference evidence="3" key="3">
    <citation type="submission" date="2018-07" db="EMBL/GenBank/DDBJ databases">
        <title>WGS assembly of Glycine max.</title>
        <authorList>
            <person name="Schmutz J."/>
            <person name="Cannon S."/>
            <person name="Schlueter J."/>
            <person name="Ma J."/>
            <person name="Mitros T."/>
            <person name="Nelson W."/>
            <person name="Hyten D."/>
            <person name="Song Q."/>
            <person name="Thelen J."/>
            <person name="Cheng J."/>
            <person name="Xu D."/>
            <person name="Hellsten U."/>
            <person name="May G."/>
            <person name="Yu Y."/>
            <person name="Sakurai T."/>
            <person name="Umezawa T."/>
            <person name="Bhattacharyya M."/>
            <person name="Sandhu D."/>
            <person name="Valliyodan B."/>
            <person name="Lindquist E."/>
            <person name="Peto M."/>
            <person name="Grant D."/>
            <person name="Shu S."/>
            <person name="Goodstein D."/>
            <person name="Barry K."/>
            <person name="Futrell-Griggs M."/>
            <person name="Abernathy B."/>
            <person name="Du J."/>
            <person name="Tian Z."/>
            <person name="Zhu L."/>
            <person name="Gill N."/>
            <person name="Joshi T."/>
            <person name="Libault M."/>
            <person name="Sethuraman A."/>
            <person name="Zhang X."/>
            <person name="Shinozaki K."/>
            <person name="Nguyen H."/>
            <person name="Wing R."/>
            <person name="Cregan P."/>
            <person name="Specht J."/>
            <person name="Grimwood J."/>
            <person name="Rokhsar D."/>
            <person name="Stacey G."/>
            <person name="Shoemaker R."/>
            <person name="Jackson S."/>
        </authorList>
    </citation>
    <scope>NUCLEOTIDE SEQUENCE</scope>
    <source>
        <tissue evidence="3">Callus</tissue>
    </source>
</reference>
<proteinExistence type="predicted"/>
<name>A0A0R0I0N1_SOYBN</name>
<reference evidence="3 4" key="1">
    <citation type="journal article" date="2010" name="Nature">
        <title>Genome sequence of the palaeopolyploid soybean.</title>
        <authorList>
            <person name="Schmutz J."/>
            <person name="Cannon S.B."/>
            <person name="Schlueter J."/>
            <person name="Ma J."/>
            <person name="Mitros T."/>
            <person name="Nelson W."/>
            <person name="Hyten D.L."/>
            <person name="Song Q."/>
            <person name="Thelen J.J."/>
            <person name="Cheng J."/>
            <person name="Xu D."/>
            <person name="Hellsten U."/>
            <person name="May G.D."/>
            <person name="Yu Y."/>
            <person name="Sakurai T."/>
            <person name="Umezawa T."/>
            <person name="Bhattacharyya M.K."/>
            <person name="Sandhu D."/>
            <person name="Valliyodan B."/>
            <person name="Lindquist E."/>
            <person name="Peto M."/>
            <person name="Grant D."/>
            <person name="Shu S."/>
            <person name="Goodstein D."/>
            <person name="Barry K."/>
            <person name="Futrell-Griggs M."/>
            <person name="Abernathy B."/>
            <person name="Du J."/>
            <person name="Tian Z."/>
            <person name="Zhu L."/>
            <person name="Gill N."/>
            <person name="Joshi T."/>
            <person name="Libault M."/>
            <person name="Sethuraman A."/>
            <person name="Zhang X.-C."/>
            <person name="Shinozaki K."/>
            <person name="Nguyen H.T."/>
            <person name="Wing R.A."/>
            <person name="Cregan P."/>
            <person name="Specht J."/>
            <person name="Grimwood J."/>
            <person name="Rokhsar D."/>
            <person name="Stacey G."/>
            <person name="Shoemaker R.C."/>
            <person name="Jackson S.A."/>
        </authorList>
    </citation>
    <scope>NUCLEOTIDE SEQUENCE</scope>
    <source>
        <strain evidence="4">cv. Williams 82</strain>
        <tissue evidence="3">Callus</tissue>
    </source>
</reference>
<dbReference type="AlphaFoldDB" id="A0A0R0I0N1"/>
<keyword evidence="5" id="KW-1185">Reference proteome</keyword>
<sequence>MTKEACMSFEKKYCQIMDLLSIPIKASILSTLAQFWNSNLRCFELLAFDLVPTIEEYKIMLKLPTNKKARRKVVELIGLPMGQTDFESRETIQGWNRNFLEDYLETLAEKKNWEFFNTTLALLLYGLIIFPFTIGMIDHTTMDVFFAYETRGENPILAILANTFLSMEICHQKKREMLRCCDYLLFVWLVTHLYASNHMGYFLNPLRSFHHILLKKQEAMEWNKDLSKLEVEHFQWV</sequence>
<feature type="transmembrane region" description="Helical" evidence="1">
    <location>
        <begin position="183"/>
        <end position="203"/>
    </location>
</feature>
<evidence type="ECO:0000313" key="4">
    <source>
        <dbReference type="EnsemblPlants" id="KRH33689"/>
    </source>
</evidence>
<dbReference type="InParanoid" id="A0A0R0I0N1"/>
<dbReference type="InterPro" id="IPR056647">
    <property type="entry name" value="DUF7745"/>
</dbReference>
<keyword evidence="1" id="KW-1133">Transmembrane helix</keyword>
<accession>A0A0R0I0N1</accession>
<evidence type="ECO:0000313" key="3">
    <source>
        <dbReference type="EMBL" id="KRH33689.1"/>
    </source>
</evidence>
<dbReference type="Pfam" id="PF24924">
    <property type="entry name" value="DUF7745"/>
    <property type="match status" value="1"/>
</dbReference>
<protein>
    <recommendedName>
        <fullName evidence="2">DUF7745 domain-containing protein</fullName>
    </recommendedName>
</protein>
<keyword evidence="1" id="KW-0472">Membrane</keyword>
<dbReference type="OMA" id="ASNHMGY"/>
<dbReference type="EMBL" id="CM000843">
    <property type="protein sequence ID" value="KRH33689.1"/>
    <property type="molecule type" value="Genomic_DNA"/>
</dbReference>
<feature type="domain" description="DUF7745" evidence="2">
    <location>
        <begin position="5"/>
        <end position="236"/>
    </location>
</feature>
<organism evidence="3">
    <name type="scientific">Glycine max</name>
    <name type="common">Soybean</name>
    <name type="synonym">Glycine hispida</name>
    <dbReference type="NCBI Taxonomy" id="3847"/>
    <lineage>
        <taxon>Eukaryota</taxon>
        <taxon>Viridiplantae</taxon>
        <taxon>Streptophyta</taxon>
        <taxon>Embryophyta</taxon>
        <taxon>Tracheophyta</taxon>
        <taxon>Spermatophyta</taxon>
        <taxon>Magnoliopsida</taxon>
        <taxon>eudicotyledons</taxon>
        <taxon>Gunneridae</taxon>
        <taxon>Pentapetalae</taxon>
        <taxon>rosids</taxon>
        <taxon>fabids</taxon>
        <taxon>Fabales</taxon>
        <taxon>Fabaceae</taxon>
        <taxon>Papilionoideae</taxon>
        <taxon>50 kb inversion clade</taxon>
        <taxon>NPAAA clade</taxon>
        <taxon>indigoferoid/millettioid clade</taxon>
        <taxon>Phaseoleae</taxon>
        <taxon>Glycine</taxon>
        <taxon>Glycine subgen. Soja</taxon>
    </lineage>
</organism>
<dbReference type="Gramene" id="KRH33689">
    <property type="protein sequence ID" value="KRH33689"/>
    <property type="gene ID" value="GLYMA_10G139900"/>
</dbReference>
<dbReference type="PANTHER" id="PTHR48154">
    <property type="entry name" value="PROTEIN, PUTATIVE-RELATED"/>
    <property type="match status" value="1"/>
</dbReference>
<evidence type="ECO:0000256" key="1">
    <source>
        <dbReference type="SAM" id="Phobius"/>
    </source>
</evidence>
<evidence type="ECO:0000313" key="5">
    <source>
        <dbReference type="Proteomes" id="UP000008827"/>
    </source>
</evidence>
<dbReference type="STRING" id="3847.A0A0R0I0N1"/>
<dbReference type="EnsemblPlants" id="KRH33689">
    <property type="protein sequence ID" value="KRH33689"/>
    <property type="gene ID" value="GLYMA_10G139900"/>
</dbReference>
<feature type="transmembrane region" description="Helical" evidence="1">
    <location>
        <begin position="115"/>
        <end position="134"/>
    </location>
</feature>